<feature type="signal peptide" evidence="4">
    <location>
        <begin position="1"/>
        <end position="17"/>
    </location>
</feature>
<accession>A0A224Y4T0</accession>
<evidence type="ECO:0000256" key="2">
    <source>
        <dbReference type="ARBA" id="ARBA00022900"/>
    </source>
</evidence>
<dbReference type="Gene3D" id="4.10.410.10">
    <property type="entry name" value="Pancreatic trypsin inhibitor Kunitz domain"/>
    <property type="match status" value="1"/>
</dbReference>
<dbReference type="InterPro" id="IPR050098">
    <property type="entry name" value="TFPI/VKTCI-like"/>
</dbReference>
<dbReference type="PRINTS" id="PR00759">
    <property type="entry name" value="BASICPTASE"/>
</dbReference>
<dbReference type="InterPro" id="IPR036880">
    <property type="entry name" value="Kunitz_BPTI_sf"/>
</dbReference>
<feature type="domain" description="BPTI/Kunitz inhibitor" evidence="5">
    <location>
        <begin position="41"/>
        <end position="91"/>
    </location>
</feature>
<keyword evidence="3" id="KW-1015">Disulfide bond</keyword>
<proteinExistence type="predicted"/>
<dbReference type="SUPFAM" id="SSF57362">
    <property type="entry name" value="BPTI-like"/>
    <property type="match status" value="1"/>
</dbReference>
<dbReference type="EMBL" id="GFPF01000569">
    <property type="protein sequence ID" value="MAA11715.1"/>
    <property type="molecule type" value="Transcribed_RNA"/>
</dbReference>
<evidence type="ECO:0000256" key="3">
    <source>
        <dbReference type="ARBA" id="ARBA00023157"/>
    </source>
</evidence>
<evidence type="ECO:0000256" key="1">
    <source>
        <dbReference type="ARBA" id="ARBA00022690"/>
    </source>
</evidence>
<keyword evidence="4" id="KW-0732">Signal</keyword>
<name>A0A224Y4T0_9ACAR</name>
<feature type="chain" id="PRO_5013324962" evidence="4">
    <location>
        <begin position="18"/>
        <end position="102"/>
    </location>
</feature>
<evidence type="ECO:0000313" key="6">
    <source>
        <dbReference type="EMBL" id="MAA11715.1"/>
    </source>
</evidence>
<sequence>MSRFLVLLVLSVIGAYAAVIDVGRLQARAGLPASNGTPEFCTLPPDDGPCRAIIPVFYFDSITNSCSTFIYGGCQGNANNFDTKEECMNNCTYPYGKRWKNA</sequence>
<dbReference type="CDD" id="cd00109">
    <property type="entry name" value="Kunitz-type"/>
    <property type="match status" value="1"/>
</dbReference>
<protein>
    <submittedName>
        <fullName evidence="6">Pancreatic trypsin inhibitor</fullName>
    </submittedName>
</protein>
<dbReference type="InterPro" id="IPR020901">
    <property type="entry name" value="Prtase_inh_Kunz-CS"/>
</dbReference>
<dbReference type="GO" id="GO:0004867">
    <property type="term" value="F:serine-type endopeptidase inhibitor activity"/>
    <property type="evidence" value="ECO:0007669"/>
    <property type="project" value="UniProtKB-KW"/>
</dbReference>
<dbReference type="SMART" id="SM00131">
    <property type="entry name" value="KU"/>
    <property type="match status" value="1"/>
</dbReference>
<evidence type="ECO:0000256" key="4">
    <source>
        <dbReference type="SAM" id="SignalP"/>
    </source>
</evidence>
<keyword evidence="2" id="KW-0722">Serine protease inhibitor</keyword>
<dbReference type="PROSITE" id="PS50279">
    <property type="entry name" value="BPTI_KUNITZ_2"/>
    <property type="match status" value="1"/>
</dbReference>
<dbReference type="Pfam" id="PF00014">
    <property type="entry name" value="Kunitz_BPTI"/>
    <property type="match status" value="1"/>
</dbReference>
<dbReference type="GO" id="GO:0005615">
    <property type="term" value="C:extracellular space"/>
    <property type="evidence" value="ECO:0007669"/>
    <property type="project" value="TreeGrafter"/>
</dbReference>
<dbReference type="PANTHER" id="PTHR10083">
    <property type="entry name" value="KUNITZ-TYPE PROTEASE INHIBITOR-RELATED"/>
    <property type="match status" value="1"/>
</dbReference>
<dbReference type="FunFam" id="4.10.410.10:FF:000004">
    <property type="entry name" value="Tissue factor pathway inhibitor"/>
    <property type="match status" value="1"/>
</dbReference>
<dbReference type="PROSITE" id="PS00280">
    <property type="entry name" value="BPTI_KUNITZ_1"/>
    <property type="match status" value="1"/>
</dbReference>
<dbReference type="PANTHER" id="PTHR10083:SF328">
    <property type="entry name" value="TISSUE FACTOR PATHWAY INHIBITOR"/>
    <property type="match status" value="1"/>
</dbReference>
<reference evidence="6" key="1">
    <citation type="journal article" date="2017" name="Parasit. Vectors">
        <title>Sialotranscriptomics of Rhipicephalus zambeziensis reveals intricate expression profiles of secretory proteins and suggests tight temporal transcriptional regulation during blood-feeding.</title>
        <authorList>
            <person name="de Castro M.H."/>
            <person name="de Klerk D."/>
            <person name="Pienaar R."/>
            <person name="Rees D.J.G."/>
            <person name="Mans B.J."/>
        </authorList>
    </citation>
    <scope>NUCLEOTIDE SEQUENCE</scope>
    <source>
        <tissue evidence="6">Salivary glands</tissue>
    </source>
</reference>
<dbReference type="AlphaFoldDB" id="A0A224Y4T0"/>
<keyword evidence="1" id="KW-0646">Protease inhibitor</keyword>
<dbReference type="InterPro" id="IPR002223">
    <property type="entry name" value="Kunitz_BPTI"/>
</dbReference>
<organism evidence="6">
    <name type="scientific">Rhipicephalus zambeziensis</name>
    <dbReference type="NCBI Taxonomy" id="60191"/>
    <lineage>
        <taxon>Eukaryota</taxon>
        <taxon>Metazoa</taxon>
        <taxon>Ecdysozoa</taxon>
        <taxon>Arthropoda</taxon>
        <taxon>Chelicerata</taxon>
        <taxon>Arachnida</taxon>
        <taxon>Acari</taxon>
        <taxon>Parasitiformes</taxon>
        <taxon>Ixodida</taxon>
        <taxon>Ixodoidea</taxon>
        <taxon>Ixodidae</taxon>
        <taxon>Rhipicephalinae</taxon>
        <taxon>Rhipicephalus</taxon>
        <taxon>Rhipicephalus</taxon>
    </lineage>
</organism>
<evidence type="ECO:0000259" key="5">
    <source>
        <dbReference type="PROSITE" id="PS50279"/>
    </source>
</evidence>